<dbReference type="PANTHER" id="PTHR34387">
    <property type="entry name" value="SLR1258 PROTEIN"/>
    <property type="match status" value="1"/>
</dbReference>
<keyword evidence="2" id="KW-1185">Reference proteome</keyword>
<dbReference type="GO" id="GO:0006974">
    <property type="term" value="P:DNA damage response"/>
    <property type="evidence" value="ECO:0007669"/>
    <property type="project" value="TreeGrafter"/>
</dbReference>
<dbReference type="EMBL" id="AEEH01000025">
    <property type="protein sequence ID" value="EFM25761.1"/>
    <property type="molecule type" value="Genomic_DNA"/>
</dbReference>
<dbReference type="InterPro" id="IPR052022">
    <property type="entry name" value="26kDa_periplasmic_antigen"/>
</dbReference>
<organism evidence="1 2">
    <name type="scientific">Peptoniphilus duerdenii ATCC BAA-1640</name>
    <dbReference type="NCBI Taxonomy" id="862517"/>
    <lineage>
        <taxon>Bacteria</taxon>
        <taxon>Bacillati</taxon>
        <taxon>Bacillota</taxon>
        <taxon>Tissierellia</taxon>
        <taxon>Tissierellales</taxon>
        <taxon>Peptoniphilaceae</taxon>
        <taxon>Peptoniphilus</taxon>
    </lineage>
</organism>
<dbReference type="Gene3D" id="3.30.110.170">
    <property type="entry name" value="Protein of unknown function (DUF541), domain 1"/>
    <property type="match status" value="1"/>
</dbReference>
<dbReference type="Proteomes" id="UP000003280">
    <property type="component" value="Unassembled WGS sequence"/>
</dbReference>
<dbReference type="Gene3D" id="3.30.70.2970">
    <property type="entry name" value="Protein of unknown function (DUF541), domain 2"/>
    <property type="match status" value="1"/>
</dbReference>
<dbReference type="Pfam" id="PF04402">
    <property type="entry name" value="SIMPL"/>
    <property type="match status" value="1"/>
</dbReference>
<dbReference type="STRING" id="862517.HMPREF9225_0643"/>
<dbReference type="HOGENOM" id="CLU_110106_0_0_9"/>
<dbReference type="eggNOG" id="COG2968">
    <property type="taxonomic scope" value="Bacteria"/>
</dbReference>
<evidence type="ECO:0000313" key="1">
    <source>
        <dbReference type="EMBL" id="EFM25761.1"/>
    </source>
</evidence>
<accession>E0NKF4</accession>
<dbReference type="InterPro" id="IPR007497">
    <property type="entry name" value="SIMPL/DUF541"/>
</dbReference>
<comment type="caution">
    <text evidence="1">The sequence shown here is derived from an EMBL/GenBank/DDBJ whole genome shotgun (WGS) entry which is preliminary data.</text>
</comment>
<name>E0NKF4_9FIRM</name>
<evidence type="ECO:0000313" key="2">
    <source>
        <dbReference type="Proteomes" id="UP000003280"/>
    </source>
</evidence>
<dbReference type="OrthoDB" id="850697at2"/>
<dbReference type="AlphaFoldDB" id="E0NKF4"/>
<protein>
    <submittedName>
        <fullName evidence="1">Uncharacterized protein</fullName>
    </submittedName>
</protein>
<gene>
    <name evidence="1" type="ORF">HMPREF9225_0643</name>
</gene>
<dbReference type="PANTHER" id="PTHR34387:SF2">
    <property type="entry name" value="SLR1258 PROTEIN"/>
    <property type="match status" value="1"/>
</dbReference>
<sequence length="216" mass="24827">MRTIRVTGRGSVSVKPDTTSLRITFEGLYKDYEETVRQSSEKTKLLREAIEKSGLPGEDLKTKDFSIQSEYESYRDHNNDYQQRFVGYKFHHRTEIKFPNDNKMLGRILYELSVCSVKVEFSIGYTVKDKDAVKKEVIKRAVKNSREKAEILATAAGVTLGEIQSIDYSWGEIEIRTSPVDMLELGSYKMESSYDIDIEPDDIDVADTVTILWEIK</sequence>
<proteinExistence type="predicted"/>
<reference evidence="1 2" key="1">
    <citation type="submission" date="2010-07" db="EMBL/GenBank/DDBJ databases">
        <authorList>
            <person name="Muzny D."/>
            <person name="Qin X."/>
            <person name="Deng J."/>
            <person name="Jiang H."/>
            <person name="Liu Y."/>
            <person name="Qu J."/>
            <person name="Song X.-Z."/>
            <person name="Zhang L."/>
            <person name="Thornton R."/>
            <person name="Coyle M."/>
            <person name="Francisco L."/>
            <person name="Jackson L."/>
            <person name="Javaid M."/>
            <person name="Korchina V."/>
            <person name="Kovar C."/>
            <person name="Mata R."/>
            <person name="Mathew T."/>
            <person name="Ngo R."/>
            <person name="Nguyen L."/>
            <person name="Nguyen N."/>
            <person name="Okwuonu G."/>
            <person name="Ongeri F."/>
            <person name="Pham C."/>
            <person name="Simmons D."/>
            <person name="Wilczek-Boney K."/>
            <person name="Hale W."/>
            <person name="Jakkamsetti A."/>
            <person name="Pham P."/>
            <person name="Ruth R."/>
            <person name="San Lucas F."/>
            <person name="Warren J."/>
            <person name="Zhang J."/>
            <person name="Zhao Z."/>
            <person name="Zhou C."/>
            <person name="Zhu D."/>
            <person name="Lee S."/>
            <person name="Bess C."/>
            <person name="Blankenburg K."/>
            <person name="Forbes L."/>
            <person name="Fu Q."/>
            <person name="Gubbala S."/>
            <person name="Hirani K."/>
            <person name="Jayaseelan J.C."/>
            <person name="Lara F."/>
            <person name="Munidasa M."/>
            <person name="Palculict T."/>
            <person name="Patil S."/>
            <person name="Pu L.-L."/>
            <person name="Saada N."/>
            <person name="Tang L."/>
            <person name="Weissenberger G."/>
            <person name="Zhu Y."/>
            <person name="Hemphill L."/>
            <person name="Shang Y."/>
            <person name="Youmans B."/>
            <person name="Ayvaz T."/>
            <person name="Ross M."/>
            <person name="Santibanez J."/>
            <person name="Aqrawi P."/>
            <person name="Gross S."/>
            <person name="Joshi V."/>
            <person name="Fowler G."/>
            <person name="Nazareth L."/>
            <person name="Reid J."/>
            <person name="Worley K."/>
            <person name="Petrosino J."/>
            <person name="Highlander S."/>
            <person name="Gibbs R."/>
        </authorList>
    </citation>
    <scope>NUCLEOTIDE SEQUENCE [LARGE SCALE GENOMIC DNA]</scope>
    <source>
        <strain evidence="1 2">ATCC BAA-1640</strain>
    </source>
</reference>
<dbReference type="RefSeq" id="WP_008901458.1">
    <property type="nucleotide sequence ID" value="NZ_GL397071.1"/>
</dbReference>